<accession>A0A183MNP1</accession>
<name>A0A183MNP1_9TREM</name>
<proteinExistence type="predicted"/>
<evidence type="ECO:0000313" key="2">
    <source>
        <dbReference type="Proteomes" id="UP000277204"/>
    </source>
</evidence>
<dbReference type="AlphaFoldDB" id="A0A183MNP1"/>
<organism evidence="1 2">
    <name type="scientific">Schistosoma margrebowiei</name>
    <dbReference type="NCBI Taxonomy" id="48269"/>
    <lineage>
        <taxon>Eukaryota</taxon>
        <taxon>Metazoa</taxon>
        <taxon>Spiralia</taxon>
        <taxon>Lophotrochozoa</taxon>
        <taxon>Platyhelminthes</taxon>
        <taxon>Trematoda</taxon>
        <taxon>Digenea</taxon>
        <taxon>Strigeidida</taxon>
        <taxon>Schistosomatoidea</taxon>
        <taxon>Schistosomatidae</taxon>
        <taxon>Schistosoma</taxon>
    </lineage>
</organism>
<dbReference type="EMBL" id="UZAI01017433">
    <property type="protein sequence ID" value="VDP24612.1"/>
    <property type="molecule type" value="Genomic_DNA"/>
</dbReference>
<keyword evidence="2" id="KW-1185">Reference proteome</keyword>
<reference evidence="1 2" key="1">
    <citation type="submission" date="2018-11" db="EMBL/GenBank/DDBJ databases">
        <authorList>
            <consortium name="Pathogen Informatics"/>
        </authorList>
    </citation>
    <scope>NUCLEOTIDE SEQUENCE [LARGE SCALE GENOMIC DNA]</scope>
    <source>
        <strain evidence="1 2">Zambia</strain>
    </source>
</reference>
<evidence type="ECO:0000313" key="1">
    <source>
        <dbReference type="EMBL" id="VDP24612.1"/>
    </source>
</evidence>
<protein>
    <submittedName>
        <fullName evidence="1">Uncharacterized protein</fullName>
    </submittedName>
</protein>
<sequence>MCISSSVIVYREEDGVKGMHIFYFSVILFMTCIISVLKFRSFDCCDP</sequence>
<gene>
    <name evidence="1" type="ORF">SMRZ_LOCUS17666</name>
</gene>
<dbReference type="Proteomes" id="UP000277204">
    <property type="component" value="Unassembled WGS sequence"/>
</dbReference>